<dbReference type="EMBL" id="BK015971">
    <property type="protein sequence ID" value="DAF87898.1"/>
    <property type="molecule type" value="Genomic_DNA"/>
</dbReference>
<accession>A0A8S5U0F8</accession>
<reference evidence="1" key="1">
    <citation type="journal article" date="2021" name="Proc. Natl. Acad. Sci. U.S.A.">
        <title>A Catalog of Tens of Thousands of Viruses from Human Metagenomes Reveals Hidden Associations with Chronic Diseases.</title>
        <authorList>
            <person name="Tisza M.J."/>
            <person name="Buck C.B."/>
        </authorList>
    </citation>
    <scope>NUCLEOTIDE SEQUENCE</scope>
    <source>
        <strain evidence="1">CtRon5</strain>
    </source>
</reference>
<organism evidence="1">
    <name type="scientific">Siphoviridae sp. ctRon5</name>
    <dbReference type="NCBI Taxonomy" id="2825505"/>
    <lineage>
        <taxon>Viruses</taxon>
        <taxon>Duplodnaviria</taxon>
        <taxon>Heunggongvirae</taxon>
        <taxon>Uroviricota</taxon>
        <taxon>Caudoviricetes</taxon>
    </lineage>
</organism>
<evidence type="ECO:0000313" key="1">
    <source>
        <dbReference type="EMBL" id="DAF87898.1"/>
    </source>
</evidence>
<protein>
    <submittedName>
        <fullName evidence="1">Uncharacterized protein</fullName>
    </submittedName>
</protein>
<proteinExistence type="predicted"/>
<name>A0A8S5U0F8_9CAUD</name>
<sequence length="36" mass="4455">MKNVDLYFALIRKKQHQRKKFYKNSRPLQEILSIGY</sequence>